<accession>A0AAE4G8W8</accession>
<comment type="caution">
    <text evidence="2">The sequence shown here is derived from an EMBL/GenBank/DDBJ whole genome shotgun (WGS) entry which is preliminary data.</text>
</comment>
<name>A0AAE4G8W8_9BURK</name>
<dbReference type="AlphaFoldDB" id="A0AAE4G8W8"/>
<evidence type="ECO:0000256" key="1">
    <source>
        <dbReference type="SAM" id="Phobius"/>
    </source>
</evidence>
<feature type="transmembrane region" description="Helical" evidence="1">
    <location>
        <begin position="182"/>
        <end position="200"/>
    </location>
</feature>
<feature type="transmembrane region" description="Helical" evidence="1">
    <location>
        <begin position="206"/>
        <end position="226"/>
    </location>
</feature>
<feature type="transmembrane region" description="Helical" evidence="1">
    <location>
        <begin position="29"/>
        <end position="47"/>
    </location>
</feature>
<feature type="transmembrane region" description="Helical" evidence="1">
    <location>
        <begin position="135"/>
        <end position="154"/>
    </location>
</feature>
<protein>
    <submittedName>
        <fullName evidence="2">Uncharacterized protein</fullName>
    </submittedName>
</protein>
<sequence length="251" mass="27022">MSHSIEPRRIPPVQVGSWIKDAADLVRRAFVPFFFLNGGCMVLAWLARGFVPYTAMVMAVSFLMGIVIARAVDVEILPTLPALLRHVAVNARMVGEVAIIWVGAAWSLLVLILPVDFFGPLTHQLAQQPGTGQQIMMVGAGSYVLFHLVYGRIFPGDFQFHLKLVFGFAGRASIALGRGGRLGVNCLPLLLVDLACLAVFLPSLLYAGLAMPIALSFSSAISYVAFREIYLGAGGNRRLADSTLIVKGPAV</sequence>
<dbReference type="RefSeq" id="WP_284076904.1">
    <property type="nucleotide sequence ID" value="NZ_JAVLSM010000007.1"/>
</dbReference>
<feature type="transmembrane region" description="Helical" evidence="1">
    <location>
        <begin position="53"/>
        <end position="72"/>
    </location>
</feature>
<dbReference type="EMBL" id="JAVRAA010000005">
    <property type="protein sequence ID" value="MDT0337436.1"/>
    <property type="molecule type" value="Genomic_DNA"/>
</dbReference>
<keyword evidence="1" id="KW-1133">Transmembrane helix</keyword>
<gene>
    <name evidence="2" type="ORF">RJN63_11400</name>
</gene>
<reference evidence="2" key="1">
    <citation type="submission" date="2023-02" db="EMBL/GenBank/DDBJ databases">
        <title>Description of Herbaspirillum huttiense subsp. nephrolepsisexaltata and Herbaspirillum huttiense subsp. lycopersicon.</title>
        <authorList>
            <person name="Poudel M."/>
            <person name="Sharma A."/>
            <person name="Goss E."/>
            <person name="Tapia J.H."/>
            <person name="Harmon C.M."/>
            <person name="Jones J.B."/>
        </authorList>
    </citation>
    <scope>NUCLEOTIDE SEQUENCE</scope>
    <source>
        <strain evidence="2">NC40101</strain>
    </source>
</reference>
<feature type="transmembrane region" description="Helical" evidence="1">
    <location>
        <begin position="93"/>
        <end position="115"/>
    </location>
</feature>
<proteinExistence type="predicted"/>
<keyword evidence="1" id="KW-0812">Transmembrane</keyword>
<organism evidence="2">
    <name type="scientific">Herbaspirillum huttiense subsp. nephrolepidis</name>
    <dbReference type="NCBI Taxonomy" id="3075126"/>
    <lineage>
        <taxon>Bacteria</taxon>
        <taxon>Pseudomonadati</taxon>
        <taxon>Pseudomonadota</taxon>
        <taxon>Betaproteobacteria</taxon>
        <taxon>Burkholderiales</taxon>
        <taxon>Oxalobacteraceae</taxon>
        <taxon>Herbaspirillum</taxon>
    </lineage>
</organism>
<evidence type="ECO:0000313" key="2">
    <source>
        <dbReference type="EMBL" id="MDT0337436.1"/>
    </source>
</evidence>
<keyword evidence="1" id="KW-0472">Membrane</keyword>